<accession>A0A481YVR3</accession>
<evidence type="ECO:0000313" key="1">
    <source>
        <dbReference type="EMBL" id="QBK87189.1"/>
    </source>
</evidence>
<proteinExistence type="predicted"/>
<dbReference type="EMBL" id="MK500345">
    <property type="protein sequence ID" value="QBK87189.1"/>
    <property type="molecule type" value="Genomic_DNA"/>
</dbReference>
<gene>
    <name evidence="1" type="ORF">LCMAC201_00910</name>
</gene>
<sequence>MFPIRSGQNSALTPDQDQIIYQSLAASAVHEIGKQAILDCSLLMFHQQAADVYHRENEDIPIDTNKDGTYNLYSPEETKQIHKALIDVVMKFHILDENGLGCKLTPLIDSLYGINPLSPDDAADPFLQRVLSGHQTFSSSLFNCNMQQTLAQIKNFDAIENVSEEDSTAIILNSYSAKADDMVDVAIYEDGIVQCACDFCEGFFQILEKEDTIDRSTLNSLQQVMLQCYKF</sequence>
<protein>
    <submittedName>
        <fullName evidence="1">Uncharacterized protein</fullName>
    </submittedName>
</protein>
<organism evidence="1">
    <name type="scientific">Marseillevirus LCMAC201</name>
    <dbReference type="NCBI Taxonomy" id="2506605"/>
    <lineage>
        <taxon>Viruses</taxon>
        <taxon>Varidnaviria</taxon>
        <taxon>Bamfordvirae</taxon>
        <taxon>Nucleocytoviricota</taxon>
        <taxon>Megaviricetes</taxon>
        <taxon>Pimascovirales</taxon>
        <taxon>Pimascovirales incertae sedis</taxon>
        <taxon>Marseilleviridae</taxon>
    </lineage>
</organism>
<name>A0A481YVR3_9VIRU</name>
<reference evidence="1" key="1">
    <citation type="journal article" date="2019" name="MBio">
        <title>Virus Genomes from Deep Sea Sediments Expand the Ocean Megavirome and Support Independent Origins of Viral Gigantism.</title>
        <authorList>
            <person name="Backstrom D."/>
            <person name="Yutin N."/>
            <person name="Jorgensen S.L."/>
            <person name="Dharamshi J."/>
            <person name="Homa F."/>
            <person name="Zaremba-Niedwiedzka K."/>
            <person name="Spang A."/>
            <person name="Wolf Y.I."/>
            <person name="Koonin E.V."/>
            <person name="Ettema T.J."/>
        </authorList>
    </citation>
    <scope>NUCLEOTIDE SEQUENCE</scope>
</reference>